<comment type="caution">
    <text evidence="1">The sequence shown here is derived from an EMBL/GenBank/DDBJ whole genome shotgun (WGS) entry which is preliminary data.</text>
</comment>
<reference evidence="1" key="1">
    <citation type="journal article" date="2015" name="Nature">
        <title>Complex archaea that bridge the gap between prokaryotes and eukaryotes.</title>
        <authorList>
            <person name="Spang A."/>
            <person name="Saw J.H."/>
            <person name="Jorgensen S.L."/>
            <person name="Zaremba-Niedzwiedzka K."/>
            <person name="Martijn J."/>
            <person name="Lind A.E."/>
            <person name="van Eijk R."/>
            <person name="Schleper C."/>
            <person name="Guy L."/>
            <person name="Ettema T.J."/>
        </authorList>
    </citation>
    <scope>NUCLEOTIDE SEQUENCE</scope>
</reference>
<gene>
    <name evidence="1" type="ORF">LCGC14_2183550</name>
</gene>
<proteinExistence type="predicted"/>
<accession>A0A0F9E8L8</accession>
<sequence>MKVLIAFEFSEIVKEAFLKRGHDAHSCDYLPGEKGLPNHHQCDVLDILDDGWDLMIAHDPCTYQCNSGVRWLHERPARWELLKQSCELTRRILNAKIPKICRENPIPHKYAVKLIGANYTQLVQPHYFIGSVESKATCFWLIGLDELTRTQWINTSLVKQSVWRMPPGEDRGKDRSRFPVSIGNAMAEQWG</sequence>
<dbReference type="AlphaFoldDB" id="A0A0F9E8L8"/>
<protein>
    <recommendedName>
        <fullName evidence="2">DNA cytosine methyltransferase</fullName>
    </recommendedName>
</protein>
<organism evidence="1">
    <name type="scientific">marine sediment metagenome</name>
    <dbReference type="NCBI Taxonomy" id="412755"/>
    <lineage>
        <taxon>unclassified sequences</taxon>
        <taxon>metagenomes</taxon>
        <taxon>ecological metagenomes</taxon>
    </lineage>
</organism>
<evidence type="ECO:0008006" key="2">
    <source>
        <dbReference type="Google" id="ProtNLM"/>
    </source>
</evidence>
<dbReference type="EMBL" id="LAZR01028439">
    <property type="protein sequence ID" value="KKL62601.1"/>
    <property type="molecule type" value="Genomic_DNA"/>
</dbReference>
<name>A0A0F9E8L8_9ZZZZ</name>
<evidence type="ECO:0000313" key="1">
    <source>
        <dbReference type="EMBL" id="KKL62601.1"/>
    </source>
</evidence>